<evidence type="ECO:0000256" key="3">
    <source>
        <dbReference type="ARBA" id="ARBA00004569"/>
    </source>
</evidence>
<evidence type="ECO:0000256" key="4">
    <source>
        <dbReference type="ARBA" id="ARBA00004678"/>
    </source>
</evidence>
<dbReference type="InterPro" id="IPR008335">
    <property type="entry name" value="Mopterin_OxRdtase_euk"/>
</dbReference>
<dbReference type="FunFam" id="3.90.420.10:FF:000002">
    <property type="entry name" value="sulfite oxidase, mitochondrial"/>
    <property type="match status" value="1"/>
</dbReference>
<dbReference type="InterPro" id="IPR018506">
    <property type="entry name" value="Cyt_B5_heme-BS"/>
</dbReference>
<dbReference type="Gene3D" id="3.90.420.10">
    <property type="entry name" value="Oxidoreductase, molybdopterin-binding domain"/>
    <property type="match status" value="1"/>
</dbReference>
<evidence type="ECO:0000256" key="5">
    <source>
        <dbReference type="ARBA" id="ARBA00004971"/>
    </source>
</evidence>
<reference evidence="15" key="1">
    <citation type="journal article" date="2024" name="Gigascience">
        <title>Chromosome-level genome of the poultry shaft louse Menopon gallinae provides insight into the host-switching and adaptive evolution of parasitic lice.</title>
        <authorList>
            <person name="Xu Y."/>
            <person name="Ma L."/>
            <person name="Liu S."/>
            <person name="Liang Y."/>
            <person name="Liu Q."/>
            <person name="He Z."/>
            <person name="Tian L."/>
            <person name="Duan Y."/>
            <person name="Cai W."/>
            <person name="Li H."/>
            <person name="Song F."/>
        </authorList>
    </citation>
    <scope>NUCLEOTIDE SEQUENCE</scope>
    <source>
        <strain evidence="15">Cailab_2023a</strain>
    </source>
</reference>
<dbReference type="PROSITE" id="PS00559">
    <property type="entry name" value="MOLYBDOPTERIN_EUK"/>
    <property type="match status" value="1"/>
</dbReference>
<evidence type="ECO:0000256" key="9">
    <source>
        <dbReference type="ARBA" id="ARBA00022617"/>
    </source>
</evidence>
<sequence length="567" mass="63889">MTPRAIFFVFSRSRLNIRGKPVCTDFNRTPFSGRSSHSLKLYSSWSSKYNYSQSFPYGFVSIGVISLSSLLFLKSKNEICFAKEKECKKDENTEVVAGNFIQGLPVYGMEEVEKHKTVNDRIWVTFKEGVYDVTDFVEEHPGGSKLLLAAGGSVEPFWNLYAAHHTNEVYNILESFRIGNLKFESKKSGPAPEANNPYANDPQRHPVLIPAARKPFNAEPPASLLVDEFFTPNEVFYVRNHLPVPDIKAEDYRLEVSGIGVKTKTFTLKDLKKFPKHSVIATVQCAGNRRSEMTQVKNVKGLKWNHAAIGNAKWTGVRLKDVLKACGYKENPEVAHVQFEGYDTGPDGLPYGGSVPARKVFDPSREVLLAYEMNDRELSRDHGYPIRVIIPGIVGARNVKWLSKIILSDEESYSFWQTSDYKGFNPSTDWDTVDFSASPAIQDLPVNSAICLPENGEKVNVIDGSILVRGYAWSGGGNEIIRVDVTTNKGEKWYIADLMQGEEKDRPWSWALWSIVIPVDTTQEEVEIWVKAVDASYNTQPESFEHIWNLRGLLANAYHKVKVKLAK</sequence>
<keyword evidence="13" id="KW-0496">Mitochondrion</keyword>
<dbReference type="CDD" id="cd02111">
    <property type="entry name" value="eukary_SO_Moco"/>
    <property type="match status" value="1"/>
</dbReference>
<keyword evidence="11" id="KW-0560">Oxidoreductase</keyword>
<dbReference type="GO" id="GO:0006790">
    <property type="term" value="P:sulfur compound metabolic process"/>
    <property type="evidence" value="ECO:0007669"/>
    <property type="project" value="TreeGrafter"/>
</dbReference>
<name>A0AAW2HIT1_9NEOP</name>
<evidence type="ECO:0000259" key="14">
    <source>
        <dbReference type="PROSITE" id="PS50255"/>
    </source>
</evidence>
<organism evidence="15">
    <name type="scientific">Menopon gallinae</name>
    <name type="common">poultry shaft louse</name>
    <dbReference type="NCBI Taxonomy" id="328185"/>
    <lineage>
        <taxon>Eukaryota</taxon>
        <taxon>Metazoa</taxon>
        <taxon>Ecdysozoa</taxon>
        <taxon>Arthropoda</taxon>
        <taxon>Hexapoda</taxon>
        <taxon>Insecta</taxon>
        <taxon>Pterygota</taxon>
        <taxon>Neoptera</taxon>
        <taxon>Paraneoptera</taxon>
        <taxon>Psocodea</taxon>
        <taxon>Troctomorpha</taxon>
        <taxon>Phthiraptera</taxon>
        <taxon>Amblycera</taxon>
        <taxon>Menoponidae</taxon>
        <taxon>Menopon</taxon>
    </lineage>
</organism>
<dbReference type="InterPro" id="IPR036374">
    <property type="entry name" value="OxRdtase_Mopterin-bd_sf"/>
</dbReference>
<dbReference type="Pfam" id="PF00173">
    <property type="entry name" value="Cyt-b5"/>
    <property type="match status" value="1"/>
</dbReference>
<evidence type="ECO:0000256" key="12">
    <source>
        <dbReference type="ARBA" id="ARBA00023004"/>
    </source>
</evidence>
<comment type="pathway">
    <text evidence="5">Energy metabolism; sulfur metabolism.</text>
</comment>
<comment type="pathway">
    <text evidence="4">Sulfur metabolism.</text>
</comment>
<comment type="cofactor">
    <cofactor evidence="1">
        <name>Mo-molybdopterin</name>
        <dbReference type="ChEBI" id="CHEBI:71302"/>
    </cofactor>
</comment>
<evidence type="ECO:0000313" key="15">
    <source>
        <dbReference type="EMBL" id="KAL0269485.1"/>
    </source>
</evidence>
<dbReference type="Gene3D" id="3.10.120.10">
    <property type="entry name" value="Cytochrome b5-like heme/steroid binding domain"/>
    <property type="match status" value="1"/>
</dbReference>
<dbReference type="GO" id="GO:0008482">
    <property type="term" value="F:sulfite oxidase activity"/>
    <property type="evidence" value="ECO:0007669"/>
    <property type="project" value="UniProtKB-EC"/>
</dbReference>
<evidence type="ECO:0000256" key="10">
    <source>
        <dbReference type="ARBA" id="ARBA00022723"/>
    </source>
</evidence>
<dbReference type="EMBL" id="JARGDH010000004">
    <property type="protein sequence ID" value="KAL0269485.1"/>
    <property type="molecule type" value="Genomic_DNA"/>
</dbReference>
<evidence type="ECO:0000256" key="11">
    <source>
        <dbReference type="ARBA" id="ARBA00023002"/>
    </source>
</evidence>
<evidence type="ECO:0000256" key="13">
    <source>
        <dbReference type="ARBA" id="ARBA00023128"/>
    </source>
</evidence>
<dbReference type="SUPFAM" id="SSF81296">
    <property type="entry name" value="E set domains"/>
    <property type="match status" value="1"/>
</dbReference>
<dbReference type="PRINTS" id="PR00407">
    <property type="entry name" value="EUMOPTERIN"/>
</dbReference>
<dbReference type="SMART" id="SM01117">
    <property type="entry name" value="Cyt-b5"/>
    <property type="match status" value="1"/>
</dbReference>
<keyword evidence="9" id="KW-0349">Heme</keyword>
<comment type="cofactor">
    <cofactor evidence="2">
        <name>heme b</name>
        <dbReference type="ChEBI" id="CHEBI:60344"/>
    </cofactor>
</comment>
<dbReference type="GO" id="GO:0030151">
    <property type="term" value="F:molybdenum ion binding"/>
    <property type="evidence" value="ECO:0007669"/>
    <property type="project" value="InterPro"/>
</dbReference>
<feature type="domain" description="Cytochrome b5 heme-binding" evidence="14">
    <location>
        <begin position="104"/>
        <end position="182"/>
    </location>
</feature>
<dbReference type="PRINTS" id="PR00363">
    <property type="entry name" value="CYTOCHROMEB5"/>
</dbReference>
<dbReference type="Pfam" id="PF03404">
    <property type="entry name" value="Mo-co_dimer"/>
    <property type="match status" value="1"/>
</dbReference>
<dbReference type="Pfam" id="PF00174">
    <property type="entry name" value="Oxidored_molyb"/>
    <property type="match status" value="1"/>
</dbReference>
<dbReference type="PROSITE" id="PS00191">
    <property type="entry name" value="CYTOCHROME_B5_1"/>
    <property type="match status" value="1"/>
</dbReference>
<keyword evidence="8" id="KW-0500">Molybdenum</keyword>
<dbReference type="SUPFAM" id="SSF56524">
    <property type="entry name" value="Oxidoreductase molybdopterin-binding domain"/>
    <property type="match status" value="1"/>
</dbReference>
<dbReference type="InterPro" id="IPR000572">
    <property type="entry name" value="OxRdtase_Mopterin-bd_dom"/>
</dbReference>
<dbReference type="InterPro" id="IPR036400">
    <property type="entry name" value="Cyt_B5-like_heme/steroid_sf"/>
</dbReference>
<gene>
    <name evidence="15" type="ORF">PYX00_007197</name>
</gene>
<evidence type="ECO:0000256" key="6">
    <source>
        <dbReference type="ARBA" id="ARBA00011738"/>
    </source>
</evidence>
<comment type="caution">
    <text evidence="15">The sequence shown here is derived from an EMBL/GenBank/DDBJ whole genome shotgun (WGS) entry which is preliminary data.</text>
</comment>
<comment type="subcellular location">
    <subcellularLocation>
        <location evidence="3">Mitochondrion intermembrane space</location>
    </subcellularLocation>
</comment>
<evidence type="ECO:0000256" key="2">
    <source>
        <dbReference type="ARBA" id="ARBA00001970"/>
    </source>
</evidence>
<dbReference type="InterPro" id="IPR014756">
    <property type="entry name" value="Ig_E-set"/>
</dbReference>
<keyword evidence="12" id="KW-0408">Iron</keyword>
<evidence type="ECO:0000256" key="7">
    <source>
        <dbReference type="ARBA" id="ARBA00012505"/>
    </source>
</evidence>
<dbReference type="InterPro" id="IPR005066">
    <property type="entry name" value="MoCF_OxRdtse_dimer"/>
</dbReference>
<protein>
    <recommendedName>
        <fullName evidence="7">sulfite oxidase</fullName>
        <ecNumber evidence="7">1.8.3.1</ecNumber>
    </recommendedName>
</protein>
<comment type="subunit">
    <text evidence="6">Homodimer.</text>
</comment>
<accession>A0AAW2HIT1</accession>
<dbReference type="Gene3D" id="2.60.40.650">
    <property type="match status" value="1"/>
</dbReference>
<dbReference type="PANTHER" id="PTHR19372:SF7">
    <property type="entry name" value="SULFITE OXIDASE, MITOCHONDRIAL"/>
    <property type="match status" value="1"/>
</dbReference>
<dbReference type="AlphaFoldDB" id="A0AAW2HIT1"/>
<dbReference type="FunFam" id="3.10.120.10:FF:000007">
    <property type="entry name" value="Sulfite oxidase, mitochondrial"/>
    <property type="match status" value="1"/>
</dbReference>
<keyword evidence="10" id="KW-0479">Metal-binding</keyword>
<dbReference type="PANTHER" id="PTHR19372">
    <property type="entry name" value="SULFITE REDUCTASE"/>
    <property type="match status" value="1"/>
</dbReference>
<dbReference type="InterPro" id="IPR022407">
    <property type="entry name" value="OxRdtase_Mopterin_BS"/>
</dbReference>
<dbReference type="PROSITE" id="PS50255">
    <property type="entry name" value="CYTOCHROME_B5_2"/>
    <property type="match status" value="1"/>
</dbReference>
<dbReference type="GO" id="GO:0020037">
    <property type="term" value="F:heme binding"/>
    <property type="evidence" value="ECO:0007669"/>
    <property type="project" value="InterPro"/>
</dbReference>
<dbReference type="GO" id="GO:0005758">
    <property type="term" value="C:mitochondrial intermembrane space"/>
    <property type="evidence" value="ECO:0007669"/>
    <property type="project" value="UniProtKB-SubCell"/>
</dbReference>
<dbReference type="SUPFAM" id="SSF55856">
    <property type="entry name" value="Cytochrome b5-like heme/steroid binding domain"/>
    <property type="match status" value="1"/>
</dbReference>
<dbReference type="InterPro" id="IPR001199">
    <property type="entry name" value="Cyt_B5-like_heme/steroid-bd"/>
</dbReference>
<evidence type="ECO:0000256" key="1">
    <source>
        <dbReference type="ARBA" id="ARBA00001924"/>
    </source>
</evidence>
<proteinExistence type="predicted"/>
<dbReference type="GO" id="GO:0043546">
    <property type="term" value="F:molybdopterin cofactor binding"/>
    <property type="evidence" value="ECO:0007669"/>
    <property type="project" value="InterPro"/>
</dbReference>
<evidence type="ECO:0000256" key="8">
    <source>
        <dbReference type="ARBA" id="ARBA00022505"/>
    </source>
</evidence>
<dbReference type="EC" id="1.8.3.1" evidence="7"/>